<keyword evidence="9" id="KW-1185">Reference proteome</keyword>
<dbReference type="Pfam" id="PF00496">
    <property type="entry name" value="SBP_bac_5"/>
    <property type="match status" value="1"/>
</dbReference>
<evidence type="ECO:0000256" key="2">
    <source>
        <dbReference type="ARBA" id="ARBA00005695"/>
    </source>
</evidence>
<sequence>MSKHLTKMVALLAILSMTFLAACGGGSDAGGTEEAKQVLNAGYAPSEPPDLNPNTATDSTSGFVLRHTMEGLTRMSEDGQPIPGVADKWEPNEDGTKITFHLRDDAKWSNGDPVKAEDFEYAWKRVLDPETAADYAYQLFYLKNGEKYNAGKADKDEVGVKAVDDKTLEVELEKPTPYFMSLTSFYTLFPVNKSVAEENKDWAADAKTFVGNGPFKLKEWKHDEKLTLVKNENYWNKGKVKLDQINLPIITDAKTGYQQYKSGELDVGDSTILPTELVASALEKGEAKSDKIPASYFYMFNTKEKPFNNAKIRKAFALAIDRKSIVENVSQGGQGPATGFVPWQMPDHAEEKPWVETREDYLQPTAQADEAKKLLEEGMKEEGIDKLPEIAISYNTDEGHKKIAEAIQQMWKKNLDVDVKLNNMEWKVYLDKTKSGDYQIGRLGWLPDYIDPMTFMDMWVTGGGNNDTKWSNKKYDKLIKEAKSTDDQKVRMEKMHEAEELLMEEMPIMPIYFYTQNYMQQDYVKGVKRLPDTSTDFSEAYLTGK</sequence>
<reference evidence="8 9" key="1">
    <citation type="submission" date="2018-04" db="EMBL/GenBank/DDBJ databases">
        <title>Genomic Encyclopedia of Archaeal and Bacterial Type Strains, Phase II (KMG-II): from individual species to whole genera.</title>
        <authorList>
            <person name="Goeker M."/>
        </authorList>
    </citation>
    <scope>NUCLEOTIDE SEQUENCE [LARGE SCALE GENOMIC DNA]</scope>
    <source>
        <strain evidence="8 9">DSM 45787</strain>
    </source>
</reference>
<dbReference type="AlphaFoldDB" id="A0A2T6BTF4"/>
<dbReference type="FunFam" id="3.90.76.10:FF:000001">
    <property type="entry name" value="Oligopeptide ABC transporter substrate-binding protein"/>
    <property type="match status" value="1"/>
</dbReference>
<keyword evidence="3" id="KW-0813">Transport</keyword>
<proteinExistence type="inferred from homology"/>
<keyword evidence="5" id="KW-0653">Protein transport</keyword>
<keyword evidence="5" id="KW-0571">Peptide transport</keyword>
<dbReference type="OrthoDB" id="9801912at2"/>
<dbReference type="CDD" id="cd08504">
    <property type="entry name" value="PBP2_OppA"/>
    <property type="match status" value="1"/>
</dbReference>
<comment type="subcellular location">
    <subcellularLocation>
        <location evidence="1">Cell envelope</location>
    </subcellularLocation>
</comment>
<evidence type="ECO:0000313" key="9">
    <source>
        <dbReference type="Proteomes" id="UP000244240"/>
    </source>
</evidence>
<name>A0A2T6BTF4_9BACL</name>
<evidence type="ECO:0000256" key="1">
    <source>
        <dbReference type="ARBA" id="ARBA00004196"/>
    </source>
</evidence>
<keyword evidence="4 6" id="KW-0732">Signal</keyword>
<dbReference type="PANTHER" id="PTHR30290:SF79">
    <property type="entry name" value="DIPEPTIDE-BINDING PROTEIN DPPE"/>
    <property type="match status" value="1"/>
</dbReference>
<dbReference type="InterPro" id="IPR039424">
    <property type="entry name" value="SBP_5"/>
</dbReference>
<dbReference type="PROSITE" id="PS51257">
    <property type="entry name" value="PROKAR_LIPOPROTEIN"/>
    <property type="match status" value="1"/>
</dbReference>
<dbReference type="Gene3D" id="3.90.76.10">
    <property type="entry name" value="Dipeptide-binding Protein, Domain 1"/>
    <property type="match status" value="1"/>
</dbReference>
<feature type="domain" description="Solute-binding protein family 5" evidence="7">
    <location>
        <begin position="81"/>
        <end position="466"/>
    </location>
</feature>
<protein>
    <submittedName>
        <fullName evidence="8">Oligopeptide transport system substrate-binding protein</fullName>
    </submittedName>
</protein>
<feature type="signal peptide" evidence="6">
    <location>
        <begin position="1"/>
        <end position="21"/>
    </location>
</feature>
<dbReference type="Gene3D" id="3.40.190.10">
    <property type="entry name" value="Periplasmic binding protein-like II"/>
    <property type="match status" value="1"/>
</dbReference>
<dbReference type="InterPro" id="IPR000914">
    <property type="entry name" value="SBP_5_dom"/>
</dbReference>
<comment type="similarity">
    <text evidence="2">Belongs to the bacterial solute-binding protein 5 family.</text>
</comment>
<evidence type="ECO:0000256" key="3">
    <source>
        <dbReference type="ARBA" id="ARBA00022448"/>
    </source>
</evidence>
<feature type="chain" id="PRO_5038785679" evidence="6">
    <location>
        <begin position="22"/>
        <end position="545"/>
    </location>
</feature>
<evidence type="ECO:0000256" key="5">
    <source>
        <dbReference type="ARBA" id="ARBA00022856"/>
    </source>
</evidence>
<dbReference type="GO" id="GO:0043190">
    <property type="term" value="C:ATP-binding cassette (ABC) transporter complex"/>
    <property type="evidence" value="ECO:0007669"/>
    <property type="project" value="InterPro"/>
</dbReference>
<dbReference type="RefSeq" id="WP_108023599.1">
    <property type="nucleotide sequence ID" value="NZ_QBKR01000012.1"/>
</dbReference>
<dbReference type="EMBL" id="QBKR01000012">
    <property type="protein sequence ID" value="PTX59329.1"/>
    <property type="molecule type" value="Genomic_DNA"/>
</dbReference>
<evidence type="ECO:0000259" key="7">
    <source>
        <dbReference type="Pfam" id="PF00496"/>
    </source>
</evidence>
<dbReference type="GO" id="GO:0015833">
    <property type="term" value="P:peptide transport"/>
    <property type="evidence" value="ECO:0007669"/>
    <property type="project" value="UniProtKB-KW"/>
</dbReference>
<evidence type="ECO:0000256" key="4">
    <source>
        <dbReference type="ARBA" id="ARBA00022729"/>
    </source>
</evidence>
<organism evidence="8 9">
    <name type="scientific">Melghirimyces profundicolus</name>
    <dbReference type="NCBI Taxonomy" id="1242148"/>
    <lineage>
        <taxon>Bacteria</taxon>
        <taxon>Bacillati</taxon>
        <taxon>Bacillota</taxon>
        <taxon>Bacilli</taxon>
        <taxon>Bacillales</taxon>
        <taxon>Thermoactinomycetaceae</taxon>
        <taxon>Melghirimyces</taxon>
    </lineage>
</organism>
<dbReference type="InterPro" id="IPR030678">
    <property type="entry name" value="Peptide/Ni-bd"/>
</dbReference>
<dbReference type="PIRSF" id="PIRSF002741">
    <property type="entry name" value="MppA"/>
    <property type="match status" value="1"/>
</dbReference>
<evidence type="ECO:0000313" key="8">
    <source>
        <dbReference type="EMBL" id="PTX59329.1"/>
    </source>
</evidence>
<dbReference type="FunFam" id="3.10.105.10:FF:000001">
    <property type="entry name" value="Oligopeptide ABC transporter, oligopeptide-binding protein"/>
    <property type="match status" value="1"/>
</dbReference>
<dbReference type="GO" id="GO:0030288">
    <property type="term" value="C:outer membrane-bounded periplasmic space"/>
    <property type="evidence" value="ECO:0007669"/>
    <property type="project" value="UniProtKB-ARBA"/>
</dbReference>
<comment type="caution">
    <text evidence="8">The sequence shown here is derived from an EMBL/GenBank/DDBJ whole genome shotgun (WGS) entry which is preliminary data.</text>
</comment>
<dbReference type="Proteomes" id="UP000244240">
    <property type="component" value="Unassembled WGS sequence"/>
</dbReference>
<dbReference type="GO" id="GO:1904680">
    <property type="term" value="F:peptide transmembrane transporter activity"/>
    <property type="evidence" value="ECO:0007669"/>
    <property type="project" value="TreeGrafter"/>
</dbReference>
<evidence type="ECO:0000256" key="6">
    <source>
        <dbReference type="SAM" id="SignalP"/>
    </source>
</evidence>
<gene>
    <name evidence="8" type="ORF">C8P63_11223</name>
</gene>
<accession>A0A2T6BTF4</accession>
<dbReference type="PANTHER" id="PTHR30290">
    <property type="entry name" value="PERIPLASMIC BINDING COMPONENT OF ABC TRANSPORTER"/>
    <property type="match status" value="1"/>
</dbReference>
<dbReference type="Gene3D" id="3.10.105.10">
    <property type="entry name" value="Dipeptide-binding Protein, Domain 3"/>
    <property type="match status" value="1"/>
</dbReference>
<dbReference type="SUPFAM" id="SSF53850">
    <property type="entry name" value="Periplasmic binding protein-like II"/>
    <property type="match status" value="1"/>
</dbReference>